<dbReference type="PANTHER" id="PTHR23542">
    <property type="match status" value="1"/>
</dbReference>
<feature type="transmembrane region" description="Helical" evidence="1">
    <location>
        <begin position="221"/>
        <end position="242"/>
    </location>
</feature>
<name>A0A8A6W6C6_9ACTN</name>
<dbReference type="PANTHER" id="PTHR23542:SF1">
    <property type="entry name" value="MAJOR FACILITATOR SUPERFAMILY (MFS) PROFILE DOMAIN-CONTAINING PROTEIN"/>
    <property type="match status" value="1"/>
</dbReference>
<keyword evidence="1" id="KW-1133">Transmembrane helix</keyword>
<keyword evidence="1" id="KW-0812">Transmembrane</keyword>
<dbReference type="Gene3D" id="1.20.1250.20">
    <property type="entry name" value="MFS general substrate transporter like domains"/>
    <property type="match status" value="1"/>
</dbReference>
<gene>
    <name evidence="2" type="primary">cofC</name>
</gene>
<proteinExistence type="predicted"/>
<accession>A0A8A6W6C6</accession>
<evidence type="ECO:0000256" key="1">
    <source>
        <dbReference type="SAM" id="Phobius"/>
    </source>
</evidence>
<feature type="transmembrane region" description="Helical" evidence="1">
    <location>
        <begin position="254"/>
        <end position="274"/>
    </location>
</feature>
<reference evidence="2" key="1">
    <citation type="journal article" date="2019" name="J. Am. Chem. Soc.">
        <title>Identification of the Formycin A Biosynthetic Gene Cluster from Streptomyces kaniharaensis Illustrates the Interplay between Biological Pyrazolopyrimidine Formation and de Novo Purine Biosynthesis.</title>
        <authorList>
            <person name="Wang S.A."/>
            <person name="Ko Y."/>
            <person name="Zeng J."/>
            <person name="Geng Y."/>
            <person name="Ren D."/>
            <person name="Ogasawara Y."/>
            <person name="Irani S."/>
            <person name="Zhang Y."/>
            <person name="Liu H.W."/>
        </authorList>
    </citation>
    <scope>NUCLEOTIDE SEQUENCE</scope>
    <source>
        <strain evidence="2">SF-557</strain>
    </source>
</reference>
<protein>
    <submittedName>
        <fullName evidence="2">Major facilitator superfamily (MFS) transporter</fullName>
    </submittedName>
</protein>
<dbReference type="GO" id="GO:0022857">
    <property type="term" value="F:transmembrane transporter activity"/>
    <property type="evidence" value="ECO:0007669"/>
    <property type="project" value="InterPro"/>
</dbReference>
<feature type="transmembrane region" description="Helical" evidence="1">
    <location>
        <begin position="54"/>
        <end position="77"/>
    </location>
</feature>
<feature type="transmembrane region" description="Helical" evidence="1">
    <location>
        <begin position="286"/>
        <end position="303"/>
    </location>
</feature>
<dbReference type="AlphaFoldDB" id="A0A8A6W6C6"/>
<feature type="transmembrane region" description="Helical" evidence="1">
    <location>
        <begin position="343"/>
        <end position="367"/>
    </location>
</feature>
<organism evidence="2">
    <name type="scientific">Streptomyces kaniharaensis</name>
    <dbReference type="NCBI Taxonomy" id="212423"/>
    <lineage>
        <taxon>Bacteria</taxon>
        <taxon>Bacillati</taxon>
        <taxon>Actinomycetota</taxon>
        <taxon>Actinomycetes</taxon>
        <taxon>Kitasatosporales</taxon>
        <taxon>Streptomycetaceae</taxon>
        <taxon>Streptomyces</taxon>
    </lineage>
</organism>
<dbReference type="SUPFAM" id="SSF103473">
    <property type="entry name" value="MFS general substrate transporter"/>
    <property type="match status" value="1"/>
</dbReference>
<evidence type="ECO:0000313" key="2">
    <source>
        <dbReference type="EMBL" id="QTK22484.1"/>
    </source>
</evidence>
<feature type="transmembrane region" description="Helical" evidence="1">
    <location>
        <begin position="89"/>
        <end position="107"/>
    </location>
</feature>
<dbReference type="InterPro" id="IPR011701">
    <property type="entry name" value="MFS"/>
</dbReference>
<dbReference type="EMBL" id="MK830994">
    <property type="protein sequence ID" value="QTK22484.1"/>
    <property type="molecule type" value="Genomic_DNA"/>
</dbReference>
<dbReference type="InterPro" id="IPR036259">
    <property type="entry name" value="MFS_trans_sf"/>
</dbReference>
<feature type="transmembrane region" description="Helical" evidence="1">
    <location>
        <begin position="373"/>
        <end position="391"/>
    </location>
</feature>
<dbReference type="Pfam" id="PF07690">
    <property type="entry name" value="MFS_1"/>
    <property type="match status" value="1"/>
</dbReference>
<keyword evidence="1" id="KW-0472">Membrane</keyword>
<sequence>MYTRVDPPKVMLMSFLILLRSPSVTRLLLGSWVGRLPSAMAALTIPLALREAGSGYGFVGAAAGSYAIAAAVGSPLLGRLVDRWGQTRVLVPTALLAAAGFVAIALAPSQPAAVLVGAVLAGSMTPPLEPCLRVLWPAIAPEGKLESAYALDSSAQELVFVAGPLVVTGSVAVWSPTAALYVQALLGLFGVAVVASSRPSRQWRAEARSTDWLGPLRSGRLVTLLSALIGVGFAIGTLNVLVVSYAERWDVPGGAPSLLALNAFGSLAGVLVYGSRSWPGTLANRGLLFAAGLVVGYGLLVLVPPPGYMVVLMLLTGAFLAPMLTVTFVLVGELAPPGTTTEAFAWLVTLFAAGTSLGSAAVGNVLAHTNEHWAALCGTAGALVTLTILALGRKGFAAGPVAAPVPATADAAQH</sequence>
<feature type="transmembrane region" description="Helical" evidence="1">
    <location>
        <begin position="309"/>
        <end position="331"/>
    </location>
</feature>
<feature type="transmembrane region" description="Helical" evidence="1">
    <location>
        <begin position="180"/>
        <end position="200"/>
    </location>
</feature>